<dbReference type="GeneID" id="20343408"/>
<dbReference type="AlphaFoldDB" id="J3NNU4"/>
<evidence type="ECO:0000313" key="4">
    <source>
        <dbReference type="Proteomes" id="UP000006039"/>
    </source>
</evidence>
<accession>J3NNU4</accession>
<dbReference type="EnsemblFungi" id="EJT77847">
    <property type="protein sequence ID" value="EJT77847"/>
    <property type="gene ID" value="GGTG_02950"/>
</dbReference>
<dbReference type="Proteomes" id="UP000006039">
    <property type="component" value="Unassembled WGS sequence"/>
</dbReference>
<evidence type="ECO:0000256" key="1">
    <source>
        <dbReference type="SAM" id="MobiDB-lite"/>
    </source>
</evidence>
<evidence type="ECO:0000313" key="2">
    <source>
        <dbReference type="EMBL" id="EJT77847.1"/>
    </source>
</evidence>
<dbReference type="EMBL" id="GL385396">
    <property type="protein sequence ID" value="EJT77847.1"/>
    <property type="molecule type" value="Genomic_DNA"/>
</dbReference>
<dbReference type="OrthoDB" id="5221152at2759"/>
<dbReference type="RefSeq" id="XP_009218992.1">
    <property type="nucleotide sequence ID" value="XM_009220728.1"/>
</dbReference>
<dbReference type="VEuPathDB" id="FungiDB:GGTG_02950"/>
<reference evidence="3" key="5">
    <citation type="submission" date="2018-04" db="UniProtKB">
        <authorList>
            <consortium name="EnsemblFungi"/>
        </authorList>
    </citation>
    <scope>IDENTIFICATION</scope>
    <source>
        <strain evidence="3">R3-111a-1</strain>
    </source>
</reference>
<protein>
    <submittedName>
        <fullName evidence="2 3">Uncharacterized protein</fullName>
    </submittedName>
</protein>
<reference evidence="2" key="2">
    <citation type="submission" date="2010-07" db="EMBL/GenBank/DDBJ databases">
        <authorList>
            <consortium name="The Broad Institute Genome Sequencing Platform"/>
            <consortium name="Broad Institute Genome Sequencing Center for Infectious Disease"/>
            <person name="Ma L.-J."/>
            <person name="Dead R."/>
            <person name="Young S."/>
            <person name="Zeng Q."/>
            <person name="Koehrsen M."/>
            <person name="Alvarado L."/>
            <person name="Berlin A."/>
            <person name="Chapman S.B."/>
            <person name="Chen Z."/>
            <person name="Freedman E."/>
            <person name="Gellesch M."/>
            <person name="Goldberg J."/>
            <person name="Griggs A."/>
            <person name="Gujja S."/>
            <person name="Heilman E.R."/>
            <person name="Heiman D."/>
            <person name="Hepburn T."/>
            <person name="Howarth C."/>
            <person name="Jen D."/>
            <person name="Larson L."/>
            <person name="Mehta T."/>
            <person name="Neiman D."/>
            <person name="Pearson M."/>
            <person name="Roberts A."/>
            <person name="Saif S."/>
            <person name="Shea T."/>
            <person name="Shenoy N."/>
            <person name="Sisk P."/>
            <person name="Stolte C."/>
            <person name="Sykes S."/>
            <person name="Walk T."/>
            <person name="White J."/>
            <person name="Yandava C."/>
            <person name="Haas B."/>
            <person name="Nusbaum C."/>
            <person name="Birren B."/>
        </authorList>
    </citation>
    <scope>NUCLEOTIDE SEQUENCE</scope>
    <source>
        <strain evidence="2">R3-111a-1</strain>
    </source>
</reference>
<proteinExistence type="predicted"/>
<feature type="region of interest" description="Disordered" evidence="1">
    <location>
        <begin position="39"/>
        <end position="69"/>
    </location>
</feature>
<keyword evidence="4" id="KW-1185">Reference proteome</keyword>
<name>J3NNU4_GAET3</name>
<reference evidence="4" key="1">
    <citation type="submission" date="2010-07" db="EMBL/GenBank/DDBJ databases">
        <title>The genome sequence of Gaeumannomyces graminis var. tritici strain R3-111a-1.</title>
        <authorList>
            <consortium name="The Broad Institute Genome Sequencing Platform"/>
            <person name="Ma L.-J."/>
            <person name="Dead R."/>
            <person name="Young S."/>
            <person name="Zeng Q."/>
            <person name="Koehrsen M."/>
            <person name="Alvarado L."/>
            <person name="Berlin A."/>
            <person name="Chapman S.B."/>
            <person name="Chen Z."/>
            <person name="Freedman E."/>
            <person name="Gellesch M."/>
            <person name="Goldberg J."/>
            <person name="Griggs A."/>
            <person name="Gujja S."/>
            <person name="Heilman E.R."/>
            <person name="Heiman D."/>
            <person name="Hepburn T."/>
            <person name="Howarth C."/>
            <person name="Jen D."/>
            <person name="Larson L."/>
            <person name="Mehta T."/>
            <person name="Neiman D."/>
            <person name="Pearson M."/>
            <person name="Roberts A."/>
            <person name="Saif S."/>
            <person name="Shea T."/>
            <person name="Shenoy N."/>
            <person name="Sisk P."/>
            <person name="Stolte C."/>
            <person name="Sykes S."/>
            <person name="Walk T."/>
            <person name="White J."/>
            <person name="Yandava C."/>
            <person name="Haas B."/>
            <person name="Nusbaum C."/>
            <person name="Birren B."/>
        </authorList>
    </citation>
    <scope>NUCLEOTIDE SEQUENCE [LARGE SCALE GENOMIC DNA]</scope>
    <source>
        <strain evidence="4">R3-111a-1</strain>
    </source>
</reference>
<sequence>MPSAKTDVKSILEAKPLQFQISAGGKKWACTVHSDRASYDRVKASRTNSTSSTSSVSSSSSRASSTKSA</sequence>
<organism evidence="2">
    <name type="scientific">Gaeumannomyces tritici (strain R3-111a-1)</name>
    <name type="common">Wheat and barley take-all root rot fungus</name>
    <name type="synonym">Gaeumannomyces graminis var. tritici</name>
    <dbReference type="NCBI Taxonomy" id="644352"/>
    <lineage>
        <taxon>Eukaryota</taxon>
        <taxon>Fungi</taxon>
        <taxon>Dikarya</taxon>
        <taxon>Ascomycota</taxon>
        <taxon>Pezizomycotina</taxon>
        <taxon>Sordariomycetes</taxon>
        <taxon>Sordariomycetidae</taxon>
        <taxon>Magnaporthales</taxon>
        <taxon>Magnaporthaceae</taxon>
        <taxon>Gaeumannomyces</taxon>
    </lineage>
</organism>
<feature type="compositionally biased region" description="Low complexity" evidence="1">
    <location>
        <begin position="45"/>
        <end position="69"/>
    </location>
</feature>
<gene>
    <name evidence="3" type="primary">20343408</name>
    <name evidence="2" type="ORF">GGTG_02950</name>
</gene>
<evidence type="ECO:0000313" key="3">
    <source>
        <dbReference type="EnsemblFungi" id="EJT77847"/>
    </source>
</evidence>
<reference evidence="2" key="3">
    <citation type="submission" date="2010-09" db="EMBL/GenBank/DDBJ databases">
        <title>Annotation of Gaeumannomyces graminis var. tritici R3-111a-1.</title>
        <authorList>
            <consortium name="The Broad Institute Genome Sequencing Platform"/>
            <person name="Ma L.-J."/>
            <person name="Dead R."/>
            <person name="Young S.K."/>
            <person name="Zeng Q."/>
            <person name="Gargeya S."/>
            <person name="Fitzgerald M."/>
            <person name="Haas B."/>
            <person name="Abouelleil A."/>
            <person name="Alvarado L."/>
            <person name="Arachchi H.M."/>
            <person name="Berlin A."/>
            <person name="Brown A."/>
            <person name="Chapman S.B."/>
            <person name="Chen Z."/>
            <person name="Dunbar C."/>
            <person name="Freedman E."/>
            <person name="Gearin G."/>
            <person name="Gellesch M."/>
            <person name="Goldberg J."/>
            <person name="Griggs A."/>
            <person name="Gujja S."/>
            <person name="Heiman D."/>
            <person name="Howarth C."/>
            <person name="Larson L."/>
            <person name="Lui A."/>
            <person name="MacDonald P.J.P."/>
            <person name="Mehta T."/>
            <person name="Montmayeur A."/>
            <person name="Murphy C."/>
            <person name="Neiman D."/>
            <person name="Pearson M."/>
            <person name="Priest M."/>
            <person name="Roberts A."/>
            <person name="Saif S."/>
            <person name="Shea T."/>
            <person name="Shenoy N."/>
            <person name="Sisk P."/>
            <person name="Stolte C."/>
            <person name="Sykes S."/>
            <person name="Yandava C."/>
            <person name="Wortman J."/>
            <person name="Nusbaum C."/>
            <person name="Birren B."/>
        </authorList>
    </citation>
    <scope>NUCLEOTIDE SEQUENCE</scope>
    <source>
        <strain evidence="2">R3-111a-1</strain>
    </source>
</reference>
<reference evidence="3" key="4">
    <citation type="journal article" date="2015" name="G3 (Bethesda)">
        <title>Genome sequences of three phytopathogenic species of the Magnaporthaceae family of fungi.</title>
        <authorList>
            <person name="Okagaki L.H."/>
            <person name="Nunes C.C."/>
            <person name="Sailsbery J."/>
            <person name="Clay B."/>
            <person name="Brown D."/>
            <person name="John T."/>
            <person name="Oh Y."/>
            <person name="Young N."/>
            <person name="Fitzgerald M."/>
            <person name="Haas B.J."/>
            <person name="Zeng Q."/>
            <person name="Young S."/>
            <person name="Adiconis X."/>
            <person name="Fan L."/>
            <person name="Levin J.Z."/>
            <person name="Mitchell T.K."/>
            <person name="Okubara P.A."/>
            <person name="Farman M.L."/>
            <person name="Kohn L.M."/>
            <person name="Birren B."/>
            <person name="Ma L.-J."/>
            <person name="Dean R.A."/>
        </authorList>
    </citation>
    <scope>NUCLEOTIDE SEQUENCE</scope>
    <source>
        <strain evidence="3">R3-111a-1</strain>
    </source>
</reference>
<dbReference type="HOGENOM" id="CLU_190133_1_0_1"/>
<dbReference type="eggNOG" id="ENOG502RAI7">
    <property type="taxonomic scope" value="Eukaryota"/>
</dbReference>